<dbReference type="InterPro" id="IPR039448">
    <property type="entry name" value="Beta_helix"/>
</dbReference>
<dbReference type="Proteomes" id="UP000034774">
    <property type="component" value="Unassembled WGS sequence"/>
</dbReference>
<feature type="transmembrane region" description="Helical" evidence="2">
    <location>
        <begin position="17"/>
        <end position="38"/>
    </location>
</feature>
<dbReference type="InterPro" id="IPR011050">
    <property type="entry name" value="Pectin_lyase_fold/virulence"/>
</dbReference>
<feature type="compositionally biased region" description="Pro residues" evidence="1">
    <location>
        <begin position="386"/>
        <end position="406"/>
    </location>
</feature>
<dbReference type="STRING" id="1618572.UT17_C0002G0190"/>
<evidence type="ECO:0000256" key="2">
    <source>
        <dbReference type="SAM" id="Phobius"/>
    </source>
</evidence>
<dbReference type="InterPro" id="IPR016134">
    <property type="entry name" value="Dockerin_dom"/>
</dbReference>
<dbReference type="InterPro" id="IPR006626">
    <property type="entry name" value="PbH1"/>
</dbReference>
<dbReference type="EMBL" id="LBVU01000002">
    <property type="protein sequence ID" value="KKQ92527.1"/>
    <property type="molecule type" value="Genomic_DNA"/>
</dbReference>
<dbReference type="InterPro" id="IPR012334">
    <property type="entry name" value="Pectin_lyas_fold"/>
</dbReference>
<evidence type="ECO:0000259" key="3">
    <source>
        <dbReference type="PROSITE" id="PS51766"/>
    </source>
</evidence>
<keyword evidence="2" id="KW-0472">Membrane</keyword>
<evidence type="ECO:0000313" key="5">
    <source>
        <dbReference type="Proteomes" id="UP000034774"/>
    </source>
</evidence>
<name>A0A0G0LN80_9BACT</name>
<proteinExistence type="predicted"/>
<reference evidence="4 5" key="1">
    <citation type="journal article" date="2015" name="Nature">
        <title>rRNA introns, odd ribosomes, and small enigmatic genomes across a large radiation of phyla.</title>
        <authorList>
            <person name="Brown C.T."/>
            <person name="Hug L.A."/>
            <person name="Thomas B.C."/>
            <person name="Sharon I."/>
            <person name="Castelle C.J."/>
            <person name="Singh A."/>
            <person name="Wilkins M.J."/>
            <person name="Williams K.H."/>
            <person name="Banfield J.F."/>
        </authorList>
    </citation>
    <scope>NUCLEOTIDE SEQUENCE [LARGE SCALE GENOMIC DNA]</scope>
</reference>
<feature type="compositionally biased region" description="Low complexity" evidence="1">
    <location>
        <begin position="407"/>
        <end position="418"/>
    </location>
</feature>
<feature type="domain" description="Dockerin" evidence="3">
    <location>
        <begin position="537"/>
        <end position="605"/>
    </location>
</feature>
<dbReference type="PROSITE" id="PS51766">
    <property type="entry name" value="DOCKERIN"/>
    <property type="match status" value="1"/>
</dbReference>
<dbReference type="SUPFAM" id="SSF63446">
    <property type="entry name" value="Type I dockerin domain"/>
    <property type="match status" value="1"/>
</dbReference>
<dbReference type="Gene3D" id="1.10.1330.10">
    <property type="entry name" value="Dockerin domain"/>
    <property type="match status" value="1"/>
</dbReference>
<keyword evidence="2" id="KW-1133">Transmembrane helix</keyword>
<feature type="region of interest" description="Disordered" evidence="1">
    <location>
        <begin position="386"/>
        <end position="424"/>
    </location>
</feature>
<dbReference type="InterPro" id="IPR036439">
    <property type="entry name" value="Dockerin_dom_sf"/>
</dbReference>
<organism evidence="4 5">
    <name type="scientific">Candidatus Woesebacteria bacterium GW2011_GWB1_39_10</name>
    <dbReference type="NCBI Taxonomy" id="1618572"/>
    <lineage>
        <taxon>Bacteria</taxon>
        <taxon>Candidatus Woeseibacteriota</taxon>
    </lineage>
</organism>
<dbReference type="AlphaFoldDB" id="A0A0G0LN80"/>
<dbReference type="Pfam" id="PF13229">
    <property type="entry name" value="Beta_helix"/>
    <property type="match status" value="1"/>
</dbReference>
<gene>
    <name evidence="4" type="ORF">UT17_C0002G0190</name>
</gene>
<accession>A0A0G0LN80</accession>
<sequence>MDFKTRFDSLPVPTKRLLGIGVVLALAVALPLFVWSIITQRFLINKRAASGEPGVCIAQNKIIIVTPSSNSNGTCHDIQMAINAVTGEGYTVQIEPGIYNIASTINVSGKTTINITGNPQAGSGATVINSTPGGGWGILVENSSGTIQYLTMQGGSSNGMLSIKNSNNFSVGYANLNSQTSHTMDIQGSNTISVFNTEITSSAGALEIGGSANINISNNKIHNSNNAIAINNSSGVRLLGNLIYGNRESGLVINTYTNNVRDFKAMHNTFVNNALGGNTIPTISLLGTSGRNLEFSNNIVLGGLGAGIGSKNRLLFNTFTLNDIFGNTPNYERYPNQTGRSGNISKDPLLNSNNFIYCPSPASPVVYGNIANGKYMGYIGPCGTSTPPPTPTPSPTPTGYPSPTPTTTPTAVPSGTPGTTPPPTVRPFQILFKFDGVTDGSAATSGATVRFRGGPNGSIDLITPTIPTTYIGSGIYQLYFATNLPDDTNYSVSLKGEKHLAIRFCYPSEQTTYCSDSQGHIGVYNASGPENLDFTGIPLPAGDTYPQDGVVNSTDYDRVRSLFSKPDSELTTTDKLVGDLNYDGFIDIRDSFLIRKTLGTRYDES</sequence>
<protein>
    <submittedName>
        <fullName evidence="4">Outer membrane autotransporter</fullName>
    </submittedName>
</protein>
<dbReference type="GO" id="GO:0000272">
    <property type="term" value="P:polysaccharide catabolic process"/>
    <property type="evidence" value="ECO:0007669"/>
    <property type="project" value="InterPro"/>
</dbReference>
<dbReference type="SUPFAM" id="SSF51126">
    <property type="entry name" value="Pectin lyase-like"/>
    <property type="match status" value="1"/>
</dbReference>
<evidence type="ECO:0000313" key="4">
    <source>
        <dbReference type="EMBL" id="KKQ92527.1"/>
    </source>
</evidence>
<keyword evidence="2" id="KW-0812">Transmembrane</keyword>
<dbReference type="Gene3D" id="2.160.20.10">
    <property type="entry name" value="Single-stranded right-handed beta-helix, Pectin lyase-like"/>
    <property type="match status" value="1"/>
</dbReference>
<dbReference type="SMART" id="SM00710">
    <property type="entry name" value="PbH1"/>
    <property type="match status" value="4"/>
</dbReference>
<evidence type="ECO:0000256" key="1">
    <source>
        <dbReference type="SAM" id="MobiDB-lite"/>
    </source>
</evidence>
<comment type="caution">
    <text evidence="4">The sequence shown here is derived from an EMBL/GenBank/DDBJ whole genome shotgun (WGS) entry which is preliminary data.</text>
</comment>